<protein>
    <recommendedName>
        <fullName evidence="3">Secretion system C-terminal sorting domain-containing protein</fullName>
    </recommendedName>
</protein>
<dbReference type="InterPro" id="IPR026444">
    <property type="entry name" value="Secre_tail"/>
</dbReference>
<name>A0A235BST5_UNCW3</name>
<evidence type="ECO:0000313" key="1">
    <source>
        <dbReference type="EMBL" id="OYD15378.1"/>
    </source>
</evidence>
<dbReference type="EMBL" id="NOZP01000107">
    <property type="protein sequence ID" value="OYD15378.1"/>
    <property type="molecule type" value="Genomic_DNA"/>
</dbReference>
<gene>
    <name evidence="1" type="ORF">CH330_05835</name>
</gene>
<dbReference type="AlphaFoldDB" id="A0A235BST5"/>
<dbReference type="NCBIfam" id="TIGR04183">
    <property type="entry name" value="Por_Secre_tail"/>
    <property type="match status" value="1"/>
</dbReference>
<evidence type="ECO:0000313" key="2">
    <source>
        <dbReference type="Proteomes" id="UP000215559"/>
    </source>
</evidence>
<comment type="caution">
    <text evidence="1">The sequence shown here is derived from an EMBL/GenBank/DDBJ whole genome shotgun (WGS) entry which is preliminary data.</text>
</comment>
<proteinExistence type="predicted"/>
<dbReference type="Proteomes" id="UP000215559">
    <property type="component" value="Unassembled WGS sequence"/>
</dbReference>
<reference evidence="1 2" key="1">
    <citation type="submission" date="2017-07" db="EMBL/GenBank/DDBJ databases">
        <title>Recovery of genomes from metagenomes via a dereplication, aggregation, and scoring strategy.</title>
        <authorList>
            <person name="Sieber C.M."/>
            <person name="Probst A.J."/>
            <person name="Sharrar A."/>
            <person name="Thomas B.C."/>
            <person name="Hess M."/>
            <person name="Tringe S.G."/>
            <person name="Banfield J.F."/>
        </authorList>
    </citation>
    <scope>NUCLEOTIDE SEQUENCE [LARGE SCALE GENOMIC DNA]</scope>
    <source>
        <strain evidence="1">JGI_Cruoil_03_51_56</strain>
    </source>
</reference>
<organism evidence="1 2">
    <name type="scientific">candidate division WOR-3 bacterium JGI_Cruoil_03_51_56</name>
    <dbReference type="NCBI Taxonomy" id="1973747"/>
    <lineage>
        <taxon>Bacteria</taxon>
        <taxon>Bacteria division WOR-3</taxon>
    </lineage>
</organism>
<evidence type="ECO:0008006" key="3">
    <source>
        <dbReference type="Google" id="ProtNLM"/>
    </source>
</evidence>
<sequence length="40" mass="4224">MSQCGNGAANLDLRTLSAGVYLVRLDTDGFATTSKLVVQH</sequence>
<accession>A0A235BST5</accession>